<dbReference type="Proteomes" id="UP001139981">
    <property type="component" value="Unassembled WGS sequence"/>
</dbReference>
<organism evidence="1 2">
    <name type="scientific">Coemansia aciculifera</name>
    <dbReference type="NCBI Taxonomy" id="417176"/>
    <lineage>
        <taxon>Eukaryota</taxon>
        <taxon>Fungi</taxon>
        <taxon>Fungi incertae sedis</taxon>
        <taxon>Zoopagomycota</taxon>
        <taxon>Kickxellomycotina</taxon>
        <taxon>Kickxellomycetes</taxon>
        <taxon>Kickxellales</taxon>
        <taxon>Kickxellaceae</taxon>
        <taxon>Coemansia</taxon>
    </lineage>
</organism>
<dbReference type="EMBL" id="JANBVB010000553">
    <property type="protein sequence ID" value="KAJ2893365.1"/>
    <property type="molecule type" value="Genomic_DNA"/>
</dbReference>
<accession>A0ACC1M438</accession>
<sequence length="103" mass="11499">MPVSSFDIKRVIRPNILRLEPYRCARDDFSSGVLLDANENSYGPAYQAKAACVEQQVDRLQLHRYPDPQGLSVKQRVLQLRPGVDSIGNVFLGVGSDEIIDLV</sequence>
<feature type="non-terminal residue" evidence="1">
    <location>
        <position position="103"/>
    </location>
</feature>
<reference evidence="1" key="1">
    <citation type="submission" date="2022-07" db="EMBL/GenBank/DDBJ databases">
        <title>Phylogenomic reconstructions and comparative analyses of Kickxellomycotina fungi.</title>
        <authorList>
            <person name="Reynolds N.K."/>
            <person name="Stajich J.E."/>
            <person name="Barry K."/>
            <person name="Grigoriev I.V."/>
            <person name="Crous P."/>
            <person name="Smith M.E."/>
        </authorList>
    </citation>
    <scope>NUCLEOTIDE SEQUENCE</scope>
    <source>
        <strain evidence="1">CBS 190363</strain>
    </source>
</reference>
<name>A0ACC1M438_9FUNG</name>
<keyword evidence="1" id="KW-0032">Aminotransferase</keyword>
<proteinExistence type="predicted"/>
<evidence type="ECO:0000313" key="2">
    <source>
        <dbReference type="Proteomes" id="UP001139981"/>
    </source>
</evidence>
<comment type="caution">
    <text evidence="1">The sequence shown here is derived from an EMBL/GenBank/DDBJ whole genome shotgun (WGS) entry which is preliminary data.</text>
</comment>
<keyword evidence="2" id="KW-1185">Reference proteome</keyword>
<keyword evidence="1" id="KW-0808">Transferase</keyword>
<gene>
    <name evidence="1" type="primary">HIS5</name>
    <name evidence="1" type="ORF">IWW38_002879</name>
</gene>
<protein>
    <submittedName>
        <fullName evidence="1">Histidinol-phosphate transaminase</fullName>
        <ecNumber evidence="1">2.6.1.9</ecNumber>
    </submittedName>
</protein>
<evidence type="ECO:0000313" key="1">
    <source>
        <dbReference type="EMBL" id="KAJ2893365.1"/>
    </source>
</evidence>
<dbReference type="EC" id="2.6.1.9" evidence="1"/>